<dbReference type="Proteomes" id="UP000027190">
    <property type="component" value="Unassembled WGS sequence"/>
</dbReference>
<feature type="transmembrane region" description="Helical" evidence="1">
    <location>
        <begin position="176"/>
        <end position="194"/>
    </location>
</feature>
<dbReference type="AlphaFoldDB" id="A0A062UIU2"/>
<proteinExistence type="predicted"/>
<dbReference type="STRING" id="1280947.HY30_05450"/>
<dbReference type="eggNOG" id="COG5658">
    <property type="taxonomic scope" value="Bacteria"/>
</dbReference>
<feature type="transmembrane region" description="Helical" evidence="1">
    <location>
        <begin position="200"/>
        <end position="221"/>
    </location>
</feature>
<reference evidence="3 4" key="1">
    <citation type="journal article" date="2014" name="Antonie Van Leeuwenhoek">
        <title>Hyphomonas beringensis sp. nov. and Hyphomonas chukchiensis sp. nov., isolated from surface seawater of the Bering Sea and Chukchi Sea.</title>
        <authorList>
            <person name="Li C."/>
            <person name="Lai Q."/>
            <person name="Li G."/>
            <person name="Dong C."/>
            <person name="Wang J."/>
            <person name="Liao Y."/>
            <person name="Shao Z."/>
        </authorList>
    </citation>
    <scope>NUCLEOTIDE SEQUENCE [LARGE SCALE GENOMIC DNA]</scope>
    <source>
        <strain evidence="3 4">BH-BN04-4</strain>
    </source>
</reference>
<dbReference type="RefSeq" id="WP_034740297.1">
    <property type="nucleotide sequence ID" value="NZ_AWFG01000030.1"/>
</dbReference>
<keyword evidence="4" id="KW-1185">Reference proteome</keyword>
<name>A0A062UIU2_9PROT</name>
<dbReference type="GO" id="GO:0009636">
    <property type="term" value="P:response to toxic substance"/>
    <property type="evidence" value="ECO:0007669"/>
    <property type="project" value="TreeGrafter"/>
</dbReference>
<protein>
    <recommendedName>
        <fullName evidence="2">DUF1648 domain-containing protein</fullName>
    </recommendedName>
</protein>
<gene>
    <name evidence="3" type="ORF">HY30_05450</name>
</gene>
<feature type="transmembrane region" description="Helical" evidence="1">
    <location>
        <begin position="55"/>
        <end position="80"/>
    </location>
</feature>
<sequence>MKPYIRTGLIWSALMIAVMVASTVWTLSALPAEGPIPVHFSLDGTPNRYGTRLEVMLVFSFVPVIAAIVSAILAVAPSLDPRGANIDVGSKAYIAVWIGVMIVLTLAHIGACMVLINAINGTPAGPGIVRGIIAGCALLFVAMGNYLPKTRPSFMFGVRTPWTLSSDMAWEKTHRLAGRLFMIAGGLGFIGAFVMNGIWLALQLSALVFAAAIISVVYSYFAWRGADDHDEGTSLTV</sequence>
<accession>A0A062UIU2</accession>
<keyword evidence="1" id="KW-0472">Membrane</keyword>
<dbReference type="InterPro" id="IPR012867">
    <property type="entry name" value="DUF1648"/>
</dbReference>
<dbReference type="Pfam" id="PF13630">
    <property type="entry name" value="SdpI"/>
    <property type="match status" value="1"/>
</dbReference>
<feature type="domain" description="DUF1648" evidence="2">
    <location>
        <begin position="14"/>
        <end position="60"/>
    </location>
</feature>
<dbReference type="Pfam" id="PF07853">
    <property type="entry name" value="DUF1648"/>
    <property type="match status" value="1"/>
</dbReference>
<evidence type="ECO:0000259" key="2">
    <source>
        <dbReference type="Pfam" id="PF07853"/>
    </source>
</evidence>
<dbReference type="InterPro" id="IPR026272">
    <property type="entry name" value="SdpI"/>
</dbReference>
<feature type="transmembrane region" description="Helical" evidence="1">
    <location>
        <begin position="128"/>
        <end position="147"/>
    </location>
</feature>
<evidence type="ECO:0000313" key="4">
    <source>
        <dbReference type="Proteomes" id="UP000027190"/>
    </source>
</evidence>
<organism evidence="3 4">
    <name type="scientific">Hyphomonas chukchiensis</name>
    <dbReference type="NCBI Taxonomy" id="1280947"/>
    <lineage>
        <taxon>Bacteria</taxon>
        <taxon>Pseudomonadati</taxon>
        <taxon>Pseudomonadota</taxon>
        <taxon>Alphaproteobacteria</taxon>
        <taxon>Hyphomonadales</taxon>
        <taxon>Hyphomonadaceae</taxon>
        <taxon>Hyphomonas</taxon>
    </lineage>
</organism>
<dbReference type="PIRSF" id="PIRSF038959">
    <property type="entry name" value="SdpI"/>
    <property type="match status" value="1"/>
</dbReference>
<comment type="caution">
    <text evidence="3">The sequence shown here is derived from an EMBL/GenBank/DDBJ whole genome shotgun (WGS) entry which is preliminary data.</text>
</comment>
<keyword evidence="1" id="KW-0812">Transmembrane</keyword>
<feature type="transmembrane region" description="Helical" evidence="1">
    <location>
        <begin position="9"/>
        <end position="30"/>
    </location>
</feature>
<keyword evidence="1" id="KW-1133">Transmembrane helix</keyword>
<dbReference type="PANTHER" id="PTHR37810">
    <property type="entry name" value="IMMUNITY PROTEIN SDPI"/>
    <property type="match status" value="1"/>
</dbReference>
<dbReference type="PANTHER" id="PTHR37810:SF5">
    <property type="entry name" value="IMMUNITY PROTEIN SDPI"/>
    <property type="match status" value="1"/>
</dbReference>
<dbReference type="EMBL" id="AWFG01000030">
    <property type="protein sequence ID" value="KCZ57623.1"/>
    <property type="molecule type" value="Genomic_DNA"/>
</dbReference>
<dbReference type="InterPro" id="IPR025962">
    <property type="entry name" value="SdpI/YhfL"/>
</dbReference>
<evidence type="ECO:0000313" key="3">
    <source>
        <dbReference type="EMBL" id="KCZ57623.1"/>
    </source>
</evidence>
<feature type="transmembrane region" description="Helical" evidence="1">
    <location>
        <begin position="92"/>
        <end position="116"/>
    </location>
</feature>
<dbReference type="PATRIC" id="fig|1280947.3.peg.2274"/>
<evidence type="ECO:0000256" key="1">
    <source>
        <dbReference type="SAM" id="Phobius"/>
    </source>
</evidence>
<dbReference type="OrthoDB" id="9808690at2"/>